<evidence type="ECO:0000313" key="2">
    <source>
        <dbReference type="EMBL" id="MCF1715901.1"/>
    </source>
</evidence>
<dbReference type="Pfam" id="PF11307">
    <property type="entry name" value="DUF3109"/>
    <property type="match status" value="1"/>
</dbReference>
<reference evidence="2 3" key="1">
    <citation type="submission" date="2022-01" db="EMBL/GenBank/DDBJ databases">
        <title>Flavihumibacter sp. nov., isolated from sediment of a river.</title>
        <authorList>
            <person name="Liu H."/>
        </authorList>
    </citation>
    <scope>NUCLEOTIDE SEQUENCE [LARGE SCALE GENOMIC DNA]</scope>
    <source>
        <strain evidence="2 3">RY-1</strain>
    </source>
</reference>
<dbReference type="Proteomes" id="UP001200145">
    <property type="component" value="Unassembled WGS sequence"/>
</dbReference>
<protein>
    <submittedName>
        <fullName evidence="2">DUF3109 family protein</fullName>
    </submittedName>
</protein>
<dbReference type="RefSeq" id="WP_234866847.1">
    <property type="nucleotide sequence ID" value="NZ_JAKEVY010000003.1"/>
</dbReference>
<evidence type="ECO:0000256" key="1">
    <source>
        <dbReference type="ARBA" id="ARBA00093770"/>
    </source>
</evidence>
<dbReference type="EMBL" id="JAKEVY010000003">
    <property type="protein sequence ID" value="MCF1715901.1"/>
    <property type="molecule type" value="Genomic_DNA"/>
</dbReference>
<name>A0ABS9BMQ6_9BACT</name>
<keyword evidence="3" id="KW-1185">Reference proteome</keyword>
<dbReference type="InterPro" id="IPR021458">
    <property type="entry name" value="Rv0495c"/>
</dbReference>
<accession>A0ABS9BMQ6</accession>
<comment type="similarity">
    <text evidence="1">Belongs to the Rv0495c family.</text>
</comment>
<proteinExistence type="inferred from homology"/>
<sequence length="195" mass="22296">MIVIEHTLVSDEVLEEQFVCDLNKCKGGCCEDGDTGAPLETDELDIINEVFETVKPYLALDGLREIERVGRYQYDKEFGWVTPAVNGGICAYGYHDEKGILKCAFEQAYNDGRISWKKPISCHLFPIRIKSGKEYDMLNYEPREVLCAPACVLGKKLKVPVYQFLKEALIRKYGQEYYEGLDAYYHQYHGKNQAG</sequence>
<gene>
    <name evidence="2" type="ORF">L0U88_14775</name>
</gene>
<comment type="caution">
    <text evidence="2">The sequence shown here is derived from an EMBL/GenBank/DDBJ whole genome shotgun (WGS) entry which is preliminary data.</text>
</comment>
<evidence type="ECO:0000313" key="3">
    <source>
        <dbReference type="Proteomes" id="UP001200145"/>
    </source>
</evidence>
<organism evidence="2 3">
    <name type="scientific">Flavihumibacter fluminis</name>
    <dbReference type="NCBI Taxonomy" id="2909236"/>
    <lineage>
        <taxon>Bacteria</taxon>
        <taxon>Pseudomonadati</taxon>
        <taxon>Bacteroidota</taxon>
        <taxon>Chitinophagia</taxon>
        <taxon>Chitinophagales</taxon>
        <taxon>Chitinophagaceae</taxon>
        <taxon>Flavihumibacter</taxon>
    </lineage>
</organism>